<dbReference type="InterPro" id="IPR001002">
    <property type="entry name" value="Chitin-bd_1"/>
</dbReference>
<evidence type="ECO:0000259" key="5">
    <source>
        <dbReference type="PROSITE" id="PS50941"/>
    </source>
</evidence>
<gene>
    <name evidence="7" type="ORF">BGAL_0003g00840</name>
</gene>
<keyword evidence="3" id="KW-1015">Disulfide bond</keyword>
<dbReference type="PROSITE" id="PS51782">
    <property type="entry name" value="LYSM"/>
    <property type="match status" value="3"/>
</dbReference>
<dbReference type="EMBL" id="PQXL01000003">
    <property type="protein sequence ID" value="THV55842.1"/>
    <property type="molecule type" value="Genomic_DNA"/>
</dbReference>
<dbReference type="InterPro" id="IPR036861">
    <property type="entry name" value="Endochitinase-like_sf"/>
</dbReference>
<feature type="disulfide bond" evidence="3">
    <location>
        <begin position="640"/>
        <end position="652"/>
    </location>
</feature>
<dbReference type="PANTHER" id="PTHR34997">
    <property type="entry name" value="AM15"/>
    <property type="match status" value="1"/>
</dbReference>
<feature type="domain" description="Chitin-binding type-1" evidence="5">
    <location>
        <begin position="555"/>
        <end position="602"/>
    </location>
</feature>
<name>A0A4S8REP4_9HELO</name>
<feature type="signal peptide" evidence="4">
    <location>
        <begin position="1"/>
        <end position="20"/>
    </location>
</feature>
<dbReference type="SUPFAM" id="SSF57016">
    <property type="entry name" value="Plant lectins/antimicrobial peptides"/>
    <property type="match status" value="3"/>
</dbReference>
<feature type="disulfide bond" evidence="3">
    <location>
        <begin position="712"/>
        <end position="726"/>
    </location>
</feature>
<feature type="domain" description="LysM" evidence="6">
    <location>
        <begin position="261"/>
        <end position="309"/>
    </location>
</feature>
<dbReference type="Proteomes" id="UP000308671">
    <property type="component" value="Unassembled WGS sequence"/>
</dbReference>
<dbReference type="PROSITE" id="PS50941">
    <property type="entry name" value="CHIT_BIND_I_2"/>
    <property type="match status" value="3"/>
</dbReference>
<evidence type="ECO:0000256" key="4">
    <source>
        <dbReference type="SAM" id="SignalP"/>
    </source>
</evidence>
<organism evidence="7 8">
    <name type="scientific">Botrytis galanthina</name>
    <dbReference type="NCBI Taxonomy" id="278940"/>
    <lineage>
        <taxon>Eukaryota</taxon>
        <taxon>Fungi</taxon>
        <taxon>Dikarya</taxon>
        <taxon>Ascomycota</taxon>
        <taxon>Pezizomycotina</taxon>
        <taxon>Leotiomycetes</taxon>
        <taxon>Helotiales</taxon>
        <taxon>Sclerotiniaceae</taxon>
        <taxon>Botrytis</taxon>
    </lineage>
</organism>
<dbReference type="SUPFAM" id="SSF54106">
    <property type="entry name" value="LysM domain"/>
    <property type="match status" value="1"/>
</dbReference>
<evidence type="ECO:0000256" key="1">
    <source>
        <dbReference type="ARBA" id="ARBA00022669"/>
    </source>
</evidence>
<dbReference type="AlphaFoldDB" id="A0A4S8REP4"/>
<evidence type="ECO:0000313" key="8">
    <source>
        <dbReference type="Proteomes" id="UP000308671"/>
    </source>
</evidence>
<dbReference type="InterPro" id="IPR018392">
    <property type="entry name" value="LysM"/>
</dbReference>
<feature type="disulfide bond" evidence="3">
    <location>
        <begin position="575"/>
        <end position="589"/>
    </location>
</feature>
<protein>
    <recommendedName>
        <fullName evidence="9">Carbohydrate-binding module family 18 protein</fullName>
    </recommendedName>
</protein>
<feature type="domain" description="LysM" evidence="6">
    <location>
        <begin position="210"/>
        <end position="256"/>
    </location>
</feature>
<dbReference type="Gene3D" id="3.10.350.10">
    <property type="entry name" value="LysM domain"/>
    <property type="match status" value="4"/>
</dbReference>
<dbReference type="Pfam" id="PF00187">
    <property type="entry name" value="Chitin_bind_1"/>
    <property type="match status" value="2"/>
</dbReference>
<keyword evidence="8" id="KW-1185">Reference proteome</keyword>
<evidence type="ECO:0000313" key="7">
    <source>
        <dbReference type="EMBL" id="THV55842.1"/>
    </source>
</evidence>
<evidence type="ECO:0000256" key="3">
    <source>
        <dbReference type="PROSITE-ProRule" id="PRU00261"/>
    </source>
</evidence>
<proteinExistence type="predicted"/>
<evidence type="ECO:0000259" key="6">
    <source>
        <dbReference type="PROSITE" id="PS51782"/>
    </source>
</evidence>
<keyword evidence="2" id="KW-0843">Virulence</keyword>
<dbReference type="Gene3D" id="3.30.60.10">
    <property type="entry name" value="Endochitinase-like"/>
    <property type="match status" value="3"/>
</dbReference>
<dbReference type="SMART" id="SM00270">
    <property type="entry name" value="ChtBD1"/>
    <property type="match status" value="3"/>
</dbReference>
<keyword evidence="4" id="KW-0732">Signal</keyword>
<feature type="domain" description="Chitin-binding type-1" evidence="5">
    <location>
        <begin position="692"/>
        <end position="741"/>
    </location>
</feature>
<accession>A0A4S8REP4</accession>
<comment type="caution">
    <text evidence="7">The sequence shown here is derived from an EMBL/GenBank/DDBJ whole genome shotgun (WGS) entry which is preliminary data.</text>
</comment>
<sequence length="741" mass="78334">MSRFRNILICGLLLQPVVESQIFLGGAQVEAPGNFSTACTATFSDNIACNITLYEVALGQLFPTVDDLSSICTDTCMGALETLRAQQLLDCSSSDLVVTAGETYPPTLTTDILLFTYNYTCIQDPTTSGYCYPDFFAWNNDTASTTSAEVCSDCNLLVQQSQLDSPLGWNDDSASMYSSLTSSSYSLDVTATVSSIANPSTTTAAYACISMYTIQEDDTCSSISESQQVATFYLMQANNLPGYCSEIPDPGTSLCIPQSCELYTVAANDTCYGIVQNYNATFSSTQLISWNPNINKGCSNLNQLEGYQICLSWSVNCCFDRKCKRHNAHSHQTQRQIVSCIFGVVKDSSKATDKDSFIGGEYYLVLDGDDCASISIAKGIYLTDFYFLNPMVNSTCGNLWTDTYYCVEAVGNIATYLGYGGTSTTKNPCSRLDAPASCFVTTYPTTTPFTWPAVGTMTTTALLTNYTSLADLPLAPGTSESCSQYAEYYQSKSNINSCGAIAHFYDITISDVVAWNPSLTYDASNTSSCVFLPGYRYCVEGTTTGSDGTSSISPNGLCGADNTNYTCEGSTFGDCCSEYGNCGSTSDFCGVGCQPLFGSCTVASATSSSVSDTATTTTTALPTITLSPDGSCGGDSGYTCESPNCCSESGYCGNTSDFCGVGCQSAFGICSTGSTTTTTTAAAKPTQIVSSNGGCGSDYDNWTCAGSTFGNCCSQYGFCGSGNTYCDIGSGCQTAFGECDS</sequence>
<dbReference type="GO" id="GO:0008061">
    <property type="term" value="F:chitin binding"/>
    <property type="evidence" value="ECO:0007669"/>
    <property type="project" value="UniProtKB-UniRule"/>
</dbReference>
<dbReference type="CDD" id="cd00118">
    <property type="entry name" value="LysM"/>
    <property type="match status" value="2"/>
</dbReference>
<dbReference type="PANTHER" id="PTHR34997:SF1">
    <property type="entry name" value="PEPTIDOGLYCAN-BINDING LYSIN DOMAIN"/>
    <property type="match status" value="1"/>
</dbReference>
<dbReference type="Pfam" id="PF01476">
    <property type="entry name" value="LysM"/>
    <property type="match status" value="2"/>
</dbReference>
<feature type="chain" id="PRO_5020924587" description="Carbohydrate-binding module family 18 protein" evidence="4">
    <location>
        <begin position="21"/>
        <end position="741"/>
    </location>
</feature>
<keyword evidence="1 3" id="KW-0147">Chitin-binding</keyword>
<dbReference type="OrthoDB" id="5985073at2759"/>
<feature type="disulfide bond" evidence="3">
    <location>
        <begin position="645"/>
        <end position="659"/>
    </location>
</feature>
<dbReference type="InterPro" id="IPR052210">
    <property type="entry name" value="LysM1-like"/>
</dbReference>
<reference evidence="7 8" key="1">
    <citation type="submission" date="2017-12" db="EMBL/GenBank/DDBJ databases">
        <title>Comparative genomics of Botrytis spp.</title>
        <authorList>
            <person name="Valero-Jimenez C.A."/>
            <person name="Tapia P."/>
            <person name="Veloso J."/>
            <person name="Silva-Moreno E."/>
            <person name="Staats M."/>
            <person name="Valdes J.H."/>
            <person name="Van Kan J.A.L."/>
        </authorList>
    </citation>
    <scope>NUCLEOTIDE SEQUENCE [LARGE SCALE GENOMIC DNA]</scope>
    <source>
        <strain evidence="7 8">MUCL435</strain>
    </source>
</reference>
<comment type="caution">
    <text evidence="3">Lacks conserved residue(s) required for the propagation of feature annotation.</text>
</comment>
<dbReference type="CDD" id="cd11618">
    <property type="entry name" value="ChtBD1_1"/>
    <property type="match status" value="3"/>
</dbReference>
<feature type="domain" description="Chitin-binding type-1" evidence="5">
    <location>
        <begin position="629"/>
        <end position="672"/>
    </location>
</feature>
<evidence type="ECO:0008006" key="9">
    <source>
        <dbReference type="Google" id="ProtNLM"/>
    </source>
</evidence>
<feature type="domain" description="LysM" evidence="6">
    <location>
        <begin position="361"/>
        <end position="407"/>
    </location>
</feature>
<dbReference type="SMART" id="SM00257">
    <property type="entry name" value="LysM"/>
    <property type="match status" value="2"/>
</dbReference>
<dbReference type="InterPro" id="IPR036779">
    <property type="entry name" value="LysM_dom_sf"/>
</dbReference>
<evidence type="ECO:0000256" key="2">
    <source>
        <dbReference type="ARBA" id="ARBA00023026"/>
    </source>
</evidence>